<evidence type="ECO:0000313" key="1">
    <source>
        <dbReference type="EMBL" id="RSH79433.1"/>
    </source>
</evidence>
<dbReference type="RefSeq" id="XP_028474580.1">
    <property type="nucleotide sequence ID" value="XM_028617273.1"/>
</dbReference>
<accession>A0A427XKV4</accession>
<keyword evidence="2" id="KW-1185">Reference proteome</keyword>
<sequence length="180" mass="20820">MFQKAHSRSVPPGDVCPTPARHIFEVKEEVKTWMVTTFKLHLSGFLKLRGAQLLHVEVICRPDKGHTEFLSFMTAWKENAVPREALMTFAMPELSSGQTVGLKHYVNHHIQPLGGSVYMMNHQTLGNQRMEVNMIIRGWQHSWHAFLQALCINYARGIIMAMDRQNMLQQEKTLRLLRQK</sequence>
<protein>
    <submittedName>
        <fullName evidence="1">Uncharacterized protein</fullName>
    </submittedName>
</protein>
<dbReference type="AlphaFoldDB" id="A0A427XKV4"/>
<organism evidence="1 2">
    <name type="scientific">Apiotrichum porosum</name>
    <dbReference type="NCBI Taxonomy" id="105984"/>
    <lineage>
        <taxon>Eukaryota</taxon>
        <taxon>Fungi</taxon>
        <taxon>Dikarya</taxon>
        <taxon>Basidiomycota</taxon>
        <taxon>Agaricomycotina</taxon>
        <taxon>Tremellomycetes</taxon>
        <taxon>Trichosporonales</taxon>
        <taxon>Trichosporonaceae</taxon>
        <taxon>Apiotrichum</taxon>
    </lineage>
</organism>
<dbReference type="GeneID" id="39586023"/>
<comment type="caution">
    <text evidence="1">The sequence shown here is derived from an EMBL/GenBank/DDBJ whole genome shotgun (WGS) entry which is preliminary data.</text>
</comment>
<reference evidence="1 2" key="1">
    <citation type="submission" date="2018-11" db="EMBL/GenBank/DDBJ databases">
        <title>Genome sequence of Apiotrichum porosum DSM 27194.</title>
        <authorList>
            <person name="Aliyu H."/>
            <person name="Gorte O."/>
            <person name="Ochsenreither K."/>
        </authorList>
    </citation>
    <scope>NUCLEOTIDE SEQUENCE [LARGE SCALE GENOMIC DNA]</scope>
    <source>
        <strain evidence="1 2">DSM 27194</strain>
    </source>
</reference>
<evidence type="ECO:0000313" key="2">
    <source>
        <dbReference type="Proteomes" id="UP000279236"/>
    </source>
</evidence>
<dbReference type="EMBL" id="RSCE01000010">
    <property type="protein sequence ID" value="RSH79433.1"/>
    <property type="molecule type" value="Genomic_DNA"/>
</dbReference>
<proteinExistence type="predicted"/>
<gene>
    <name evidence="1" type="ORF">EHS24_001480</name>
</gene>
<dbReference type="Proteomes" id="UP000279236">
    <property type="component" value="Unassembled WGS sequence"/>
</dbReference>
<name>A0A427XKV4_9TREE</name>